<dbReference type="InterPro" id="IPR036412">
    <property type="entry name" value="HAD-like_sf"/>
</dbReference>
<dbReference type="InterPro" id="IPR056782">
    <property type="entry name" value="HAD_PNKP"/>
</dbReference>
<dbReference type="Pfam" id="PF25109">
    <property type="entry name" value="HAD_PNKP"/>
    <property type="match status" value="1"/>
</dbReference>
<organism evidence="2 3">
    <name type="scientific">Streptomyces montanisoli</name>
    <dbReference type="NCBI Taxonomy" id="2798581"/>
    <lineage>
        <taxon>Bacteria</taxon>
        <taxon>Bacillati</taxon>
        <taxon>Actinomycetota</taxon>
        <taxon>Actinomycetes</taxon>
        <taxon>Kitasatosporales</taxon>
        <taxon>Streptomycetaceae</taxon>
        <taxon>Streptomyces</taxon>
    </lineage>
</organism>
<proteinExistence type="predicted"/>
<dbReference type="SUPFAM" id="SSF56784">
    <property type="entry name" value="HAD-like"/>
    <property type="match status" value="1"/>
</dbReference>
<dbReference type="EMBL" id="JAGIQL010000006">
    <property type="protein sequence ID" value="MBP0456535.1"/>
    <property type="molecule type" value="Genomic_DNA"/>
</dbReference>
<name>A0A940RTW7_9ACTN</name>
<dbReference type="InterPro" id="IPR023214">
    <property type="entry name" value="HAD_sf"/>
</dbReference>
<reference evidence="2" key="1">
    <citation type="submission" date="2021-03" db="EMBL/GenBank/DDBJ databases">
        <title>Whole genome sequence of Streptomyces bomunensis MMS17-BM035.</title>
        <authorList>
            <person name="Lee J.H."/>
        </authorList>
    </citation>
    <scope>NUCLEOTIDE SEQUENCE</scope>
    <source>
        <strain evidence="2">MMS17-BM035</strain>
    </source>
</reference>
<evidence type="ECO:0000313" key="2">
    <source>
        <dbReference type="EMBL" id="MBP0456535.1"/>
    </source>
</evidence>
<dbReference type="AlphaFoldDB" id="A0A940RTW7"/>
<sequence>MLFDMDGTLCDVRGIRHLLDGPGRFAAFHSASVDCPPHPHVVQAAREAHAAGRAVLIVTARETRWRNHTAMWLALHDVPSDAMWMRARGDYRPDFEVKRDILAGIRKRYRPVAAWDDNPAVIELWRGEGVPVHVVPGWDDHRG</sequence>
<evidence type="ECO:0000313" key="3">
    <source>
        <dbReference type="Proteomes" id="UP000670475"/>
    </source>
</evidence>
<protein>
    <recommendedName>
        <fullName evidence="1">Polynucleotide kinase PNKP phosphatase domain-containing protein</fullName>
    </recommendedName>
</protein>
<dbReference type="Gene3D" id="3.40.50.1000">
    <property type="entry name" value="HAD superfamily/HAD-like"/>
    <property type="match status" value="1"/>
</dbReference>
<gene>
    <name evidence="2" type="ORF">JFN87_03330</name>
</gene>
<dbReference type="Proteomes" id="UP000670475">
    <property type="component" value="Unassembled WGS sequence"/>
</dbReference>
<comment type="caution">
    <text evidence="2">The sequence shown here is derived from an EMBL/GenBank/DDBJ whole genome shotgun (WGS) entry which is preliminary data.</text>
</comment>
<evidence type="ECO:0000259" key="1">
    <source>
        <dbReference type="Pfam" id="PF25109"/>
    </source>
</evidence>
<keyword evidence="3" id="KW-1185">Reference proteome</keyword>
<feature type="domain" description="Polynucleotide kinase PNKP phosphatase" evidence="1">
    <location>
        <begin position="1"/>
        <end position="133"/>
    </location>
</feature>
<accession>A0A940RTW7</accession>